<dbReference type="PANTHER" id="PTHR35569">
    <property type="entry name" value="CYANAMIDE HYDRATASE DDI2-RELATED"/>
    <property type="match status" value="1"/>
</dbReference>
<protein>
    <submittedName>
        <fullName evidence="2">Diguanylate cyclase</fullName>
    </submittedName>
</protein>
<evidence type="ECO:0000313" key="2">
    <source>
        <dbReference type="EMBL" id="APG08888.1"/>
    </source>
</evidence>
<name>A0A1L3F6F0_BRAJP</name>
<dbReference type="Pfam" id="PF01966">
    <property type="entry name" value="HD"/>
    <property type="match status" value="1"/>
</dbReference>
<sequence>MQANLGQSRRKSVSAAIIAGIKIPDSKLAHHTTEFIRDTESPLLYHHSRRTFLFGMLHGERRGLKADPELLYVATMFHDLGLVEGHRHMDRRFEVDGADAAREFLRSHDVPEDAIRRVWSSIALHTTHGIPEFMEPEIALVAAGVETDIDGRDLKLLDSATVKEILAEHPRIDFKRQAFKAFTEGSRDRPDTAFGTITADVLEHFAPGFRRKDFVEVVMNNEWPD</sequence>
<gene>
    <name evidence="2" type="ORF">BKD09_11150</name>
</gene>
<reference evidence="2 3" key="1">
    <citation type="submission" date="2016-11" db="EMBL/GenBank/DDBJ databases">
        <title>Complete Genome Sequence of Bradyrhizobium sp. strain J5, an isolated from soybean nodule in Hokkaido.</title>
        <authorList>
            <person name="Kanehara K."/>
        </authorList>
    </citation>
    <scope>NUCLEOTIDE SEQUENCE [LARGE SCALE GENOMIC DNA]</scope>
    <source>
        <strain evidence="2 3">J5</strain>
    </source>
</reference>
<proteinExistence type="predicted"/>
<dbReference type="Proteomes" id="UP000181962">
    <property type="component" value="Chromosome"/>
</dbReference>
<dbReference type="SUPFAM" id="SSF109604">
    <property type="entry name" value="HD-domain/PDEase-like"/>
    <property type="match status" value="1"/>
</dbReference>
<dbReference type="OrthoDB" id="8478129at2"/>
<feature type="domain" description="HD" evidence="1">
    <location>
        <begin position="45"/>
        <end position="159"/>
    </location>
</feature>
<accession>A0A1L3F6F0</accession>
<dbReference type="Gene3D" id="1.10.3210.10">
    <property type="entry name" value="Hypothetical protein af1432"/>
    <property type="match status" value="1"/>
</dbReference>
<dbReference type="PANTHER" id="PTHR35569:SF1">
    <property type="entry name" value="CYANAMIDE HYDRATASE DDI2-RELATED"/>
    <property type="match status" value="1"/>
</dbReference>
<evidence type="ECO:0000313" key="3">
    <source>
        <dbReference type="Proteomes" id="UP000181962"/>
    </source>
</evidence>
<evidence type="ECO:0000259" key="1">
    <source>
        <dbReference type="Pfam" id="PF01966"/>
    </source>
</evidence>
<dbReference type="AlphaFoldDB" id="A0A1L3F6F0"/>
<organism evidence="2 3">
    <name type="scientific">Bradyrhizobium japonicum</name>
    <dbReference type="NCBI Taxonomy" id="375"/>
    <lineage>
        <taxon>Bacteria</taxon>
        <taxon>Pseudomonadati</taxon>
        <taxon>Pseudomonadota</taxon>
        <taxon>Alphaproteobacteria</taxon>
        <taxon>Hyphomicrobiales</taxon>
        <taxon>Nitrobacteraceae</taxon>
        <taxon>Bradyrhizobium</taxon>
    </lineage>
</organism>
<dbReference type="EMBL" id="CP017637">
    <property type="protein sequence ID" value="APG08888.1"/>
    <property type="molecule type" value="Genomic_DNA"/>
</dbReference>
<dbReference type="InterPro" id="IPR006674">
    <property type="entry name" value="HD_domain"/>
</dbReference>